<evidence type="ECO:0000313" key="7">
    <source>
        <dbReference type="Proteomes" id="UP000515663"/>
    </source>
</evidence>
<dbReference type="Pfam" id="PF00890">
    <property type="entry name" value="FAD_binding_2"/>
    <property type="match status" value="1"/>
</dbReference>
<dbReference type="AlphaFoldDB" id="A0A7D7QZ29"/>
<keyword evidence="2" id="KW-0285">Flavoprotein</keyword>
<dbReference type="InterPro" id="IPR027477">
    <property type="entry name" value="Succ_DH/fumarate_Rdtase_cat_sf"/>
</dbReference>
<organism evidence="6 7">
    <name type="scientific">Gordonia jinghuaiqii</name>
    <dbReference type="NCBI Taxonomy" id="2758710"/>
    <lineage>
        <taxon>Bacteria</taxon>
        <taxon>Bacillati</taxon>
        <taxon>Actinomycetota</taxon>
        <taxon>Actinomycetes</taxon>
        <taxon>Mycobacteriales</taxon>
        <taxon>Gordoniaceae</taxon>
        <taxon>Gordonia</taxon>
    </lineage>
</organism>
<evidence type="ECO:0000256" key="3">
    <source>
        <dbReference type="ARBA" id="ARBA00022827"/>
    </source>
</evidence>
<feature type="domain" description="FAD-dependent oxidoreductase 2 FAD-binding" evidence="5">
    <location>
        <begin position="8"/>
        <end position="452"/>
    </location>
</feature>
<reference evidence="7" key="1">
    <citation type="submission" date="2020-07" db="EMBL/GenBank/DDBJ databases">
        <title>novel species isolated from the respiratory tract of Marmot.</title>
        <authorList>
            <person name="Zhang G."/>
        </authorList>
    </citation>
    <scope>NUCLEOTIDE SEQUENCE [LARGE SCALE GENOMIC DNA]</scope>
    <source>
        <strain evidence="7">686</strain>
    </source>
</reference>
<dbReference type="Gene3D" id="3.50.50.60">
    <property type="entry name" value="FAD/NAD(P)-binding domain"/>
    <property type="match status" value="1"/>
</dbReference>
<dbReference type="PRINTS" id="PR00411">
    <property type="entry name" value="PNDRDTASEI"/>
</dbReference>
<proteinExistence type="predicted"/>
<evidence type="ECO:0000313" key="6">
    <source>
        <dbReference type="EMBL" id="QMT02629.1"/>
    </source>
</evidence>
<dbReference type="GO" id="GO:0033765">
    <property type="term" value="F:steroid dehydrogenase activity, acting on the CH-CH group of donors"/>
    <property type="evidence" value="ECO:0007669"/>
    <property type="project" value="UniProtKB-ARBA"/>
</dbReference>
<dbReference type="PANTHER" id="PTHR43400">
    <property type="entry name" value="FUMARATE REDUCTASE"/>
    <property type="match status" value="1"/>
</dbReference>
<gene>
    <name evidence="6" type="ORF">H1R19_05650</name>
</gene>
<keyword evidence="7" id="KW-1185">Reference proteome</keyword>
<dbReference type="Proteomes" id="UP000515663">
    <property type="component" value="Chromosome"/>
</dbReference>
<dbReference type="RefSeq" id="WP_219850808.1">
    <property type="nucleotide sequence ID" value="NZ_CP059491.1"/>
</dbReference>
<evidence type="ECO:0000256" key="1">
    <source>
        <dbReference type="ARBA" id="ARBA00001974"/>
    </source>
</evidence>
<dbReference type="InterPro" id="IPR036188">
    <property type="entry name" value="FAD/NAD-bd_sf"/>
</dbReference>
<evidence type="ECO:0000259" key="5">
    <source>
        <dbReference type="Pfam" id="PF00890"/>
    </source>
</evidence>
<dbReference type="Gene3D" id="3.90.700.10">
    <property type="entry name" value="Succinate dehydrogenase/fumarate reductase flavoprotein, catalytic domain"/>
    <property type="match status" value="1"/>
</dbReference>
<name>A0A7D7QZ29_9ACTN</name>
<accession>A0A7D7QZ29</accession>
<protein>
    <submittedName>
        <fullName evidence="6">FAD-dependent oxidoreductase</fullName>
    </submittedName>
</protein>
<keyword evidence="3" id="KW-0274">FAD</keyword>
<dbReference type="InterPro" id="IPR050315">
    <property type="entry name" value="FAD-oxidoreductase_2"/>
</dbReference>
<dbReference type="SUPFAM" id="SSF56425">
    <property type="entry name" value="Succinate dehydrogenase/fumarate reductase flavoprotein, catalytic domain"/>
    <property type="match status" value="1"/>
</dbReference>
<keyword evidence="4" id="KW-0560">Oxidoreductase</keyword>
<sequence length="477" mass="50019">MGSERDFDVIVVGSGAAGLSAALSATEAGASVLVVESEGVIGGSSRLAGGVVMASRSKLQKAAGIDDEEGALFREYMSINGWDLSAGPVRTWTASLGETVDWLSANGVPFYEQMIFGGDESRARGHCVEGGGQALVTALAAACKKAGVDIALGRRVERLVVEDGVVVGIESGGETLTSGSVVLATGGFGANPALLEQFYPSSYVKDETFYIGADGARGDHVEFAGQLGAQLTGVDRGLRMLNPGVDKVHEAFLPGWTILVDRDGRRFTDETAPYGILDALMRNRGNVGFVIFDDACVRPPADKADRYRDAYKQVWPNHAPFRPKHYTAEVMELFADHERVHIAATVEELADAIRVAPAELAGEMERYNQLVADGADTDYNKPAKFLNPLTTGPFYAVEVRPTAVAHTGYGLKIDESGAVVSLTGEAIDGLYAAGECTGGISGRVYMGSGSSLSSAAGFGRISGAAAAKRAARVEVPV</sequence>
<dbReference type="SUPFAM" id="SSF51905">
    <property type="entry name" value="FAD/NAD(P)-binding domain"/>
    <property type="match status" value="1"/>
</dbReference>
<dbReference type="InterPro" id="IPR003953">
    <property type="entry name" value="FAD-dep_OxRdtase_2_FAD-bd"/>
</dbReference>
<dbReference type="PRINTS" id="PR00368">
    <property type="entry name" value="FADPNR"/>
</dbReference>
<dbReference type="KEGG" id="gji:H1R19_05650"/>
<evidence type="ECO:0000256" key="4">
    <source>
        <dbReference type="ARBA" id="ARBA00023002"/>
    </source>
</evidence>
<evidence type="ECO:0000256" key="2">
    <source>
        <dbReference type="ARBA" id="ARBA00022630"/>
    </source>
</evidence>
<comment type="cofactor">
    <cofactor evidence="1">
        <name>FAD</name>
        <dbReference type="ChEBI" id="CHEBI:57692"/>
    </cofactor>
</comment>
<dbReference type="EMBL" id="CP059491">
    <property type="protein sequence ID" value="QMT02629.1"/>
    <property type="molecule type" value="Genomic_DNA"/>
</dbReference>
<dbReference type="GO" id="GO:0008202">
    <property type="term" value="P:steroid metabolic process"/>
    <property type="evidence" value="ECO:0007669"/>
    <property type="project" value="UniProtKB-ARBA"/>
</dbReference>
<dbReference type="PANTHER" id="PTHR43400:SF10">
    <property type="entry name" value="3-OXOSTEROID 1-DEHYDROGENASE"/>
    <property type="match status" value="1"/>
</dbReference>